<evidence type="ECO:0000313" key="2">
    <source>
        <dbReference type="Proteomes" id="UP000268230"/>
    </source>
</evidence>
<dbReference type="EMBL" id="CP034338">
    <property type="protein sequence ID" value="AZL71228.1"/>
    <property type="molecule type" value="Genomic_DNA"/>
</dbReference>
<accession>A0A3Q8U469</accession>
<gene>
    <name evidence="1" type="ORF">EJA05_27325</name>
</gene>
<dbReference type="OrthoDB" id="8480037at2"/>
<evidence type="ECO:0000313" key="1">
    <source>
        <dbReference type="EMBL" id="AZL71228.1"/>
    </source>
</evidence>
<dbReference type="KEGG" id="pory:EJA05_27325"/>
<organism evidence="1 2">
    <name type="scientific">Pseudomonas entomophila</name>
    <dbReference type="NCBI Taxonomy" id="312306"/>
    <lineage>
        <taxon>Bacteria</taxon>
        <taxon>Pseudomonadati</taxon>
        <taxon>Pseudomonadota</taxon>
        <taxon>Gammaproteobacteria</taxon>
        <taxon>Pseudomonadales</taxon>
        <taxon>Pseudomonadaceae</taxon>
        <taxon>Pseudomonas</taxon>
    </lineage>
</organism>
<reference evidence="1 2" key="1">
    <citation type="submission" date="2018-12" db="EMBL/GenBank/DDBJ databases">
        <authorList>
            <person name="Li S."/>
            <person name="Yang R."/>
            <person name="Chen G."/>
            <person name="Zou L."/>
            <person name="Zhang C."/>
            <person name="Chen Y."/>
            <person name="Liu Z."/>
            <person name="Li Y."/>
            <person name="Yan Y."/>
            <person name="Huang M."/>
            <person name="Chen T."/>
        </authorList>
    </citation>
    <scope>NUCLEOTIDE SEQUENCE [LARGE SCALE GENOMIC DNA]</scope>
    <source>
        <strain evidence="1 2">1257</strain>
    </source>
</reference>
<proteinExistence type="predicted"/>
<name>A0A3Q8U469_9PSED</name>
<dbReference type="AlphaFoldDB" id="A0A3Q8U469"/>
<protein>
    <submittedName>
        <fullName evidence="1">Uncharacterized protein</fullName>
    </submittedName>
</protein>
<dbReference type="Proteomes" id="UP000268230">
    <property type="component" value="Chromosome"/>
</dbReference>
<sequence>MHEHTPQAGTPAQLPSIRLICLASDRQQLIQYRTWSRALSDPIELVAVDISATVPADELAAPQSLPSLARTLASRLQPFLAHPHALFAQDHAAHLALALTYLAQRSNPGQTRRLFVSSCDSPDATEGGLTEHLQVPVTAFYPPDTLTAMLGWQRLARRELELVELPAHSRPGEQRLISILNAHLGLLCFA</sequence>